<gene>
    <name evidence="1" type="ORF">CA12_27910</name>
</gene>
<dbReference type="InterPro" id="IPR006311">
    <property type="entry name" value="TAT_signal"/>
</dbReference>
<name>A0A517PBC9_9PLAN</name>
<evidence type="ECO:0000313" key="2">
    <source>
        <dbReference type="Proteomes" id="UP000318741"/>
    </source>
</evidence>
<dbReference type="RefSeq" id="WP_145359608.1">
    <property type="nucleotide sequence ID" value="NZ_CP036265.1"/>
</dbReference>
<dbReference type="PROSITE" id="PS51318">
    <property type="entry name" value="TAT"/>
    <property type="match status" value="1"/>
</dbReference>
<dbReference type="Pfam" id="PF03860">
    <property type="entry name" value="Csp"/>
    <property type="match status" value="1"/>
</dbReference>
<sequence>MNRRHVLSAAAGAAGLVVLPAARADHHEKQGGQHGHELTGKEKADVQQMMDHIVLLNRVTEHCMTQIKQKQGKVPDHAQNHEVAMDCVPVCQTTCAFMTRESPHSQSMHRAAAECCEKTAKALEASSDTSAVVKECVKSSRECAKMCRTYL</sequence>
<dbReference type="EMBL" id="CP036265">
    <property type="protein sequence ID" value="QDT16685.1"/>
    <property type="molecule type" value="Genomic_DNA"/>
</dbReference>
<reference evidence="1 2" key="1">
    <citation type="submission" date="2019-02" db="EMBL/GenBank/DDBJ databases">
        <title>Deep-cultivation of Planctomycetes and their phenomic and genomic characterization uncovers novel biology.</title>
        <authorList>
            <person name="Wiegand S."/>
            <person name="Jogler M."/>
            <person name="Boedeker C."/>
            <person name="Pinto D."/>
            <person name="Vollmers J."/>
            <person name="Rivas-Marin E."/>
            <person name="Kohn T."/>
            <person name="Peeters S.H."/>
            <person name="Heuer A."/>
            <person name="Rast P."/>
            <person name="Oberbeckmann S."/>
            <person name="Bunk B."/>
            <person name="Jeske O."/>
            <person name="Meyerdierks A."/>
            <person name="Storesund J.E."/>
            <person name="Kallscheuer N."/>
            <person name="Luecker S."/>
            <person name="Lage O.M."/>
            <person name="Pohl T."/>
            <person name="Merkel B.J."/>
            <person name="Hornburger P."/>
            <person name="Mueller R.-W."/>
            <person name="Bruemmer F."/>
            <person name="Labrenz M."/>
            <person name="Spormann A.M."/>
            <person name="Op den Camp H."/>
            <person name="Overmann J."/>
            <person name="Amann R."/>
            <person name="Jetten M.S.M."/>
            <person name="Mascher T."/>
            <person name="Medema M.H."/>
            <person name="Devos D.P."/>
            <person name="Kaster A.-K."/>
            <person name="Ovreas L."/>
            <person name="Rohde M."/>
            <person name="Galperin M.Y."/>
            <person name="Jogler C."/>
        </authorList>
    </citation>
    <scope>NUCLEOTIDE SEQUENCE [LARGE SCALE GENOMIC DNA]</scope>
    <source>
        <strain evidence="1 2">CA12</strain>
    </source>
</reference>
<dbReference type="AlphaFoldDB" id="A0A517PBC9"/>
<dbReference type="InterPro" id="IPR005560">
    <property type="entry name" value="Csp_YhjQ"/>
</dbReference>
<accession>A0A517PBC9</accession>
<dbReference type="Proteomes" id="UP000318741">
    <property type="component" value="Chromosome"/>
</dbReference>
<evidence type="ECO:0000313" key="1">
    <source>
        <dbReference type="EMBL" id="QDT16685.1"/>
    </source>
</evidence>
<protein>
    <submittedName>
        <fullName evidence="1">Uncharacterized protein</fullName>
    </submittedName>
</protein>
<organism evidence="1 2">
    <name type="scientific">Alienimonas californiensis</name>
    <dbReference type="NCBI Taxonomy" id="2527989"/>
    <lineage>
        <taxon>Bacteria</taxon>
        <taxon>Pseudomonadati</taxon>
        <taxon>Planctomycetota</taxon>
        <taxon>Planctomycetia</taxon>
        <taxon>Planctomycetales</taxon>
        <taxon>Planctomycetaceae</taxon>
        <taxon>Alienimonas</taxon>
    </lineage>
</organism>
<dbReference type="KEGG" id="acaf:CA12_27910"/>
<keyword evidence="2" id="KW-1185">Reference proteome</keyword>
<dbReference type="Gene3D" id="1.20.1270.360">
    <property type="match status" value="1"/>
</dbReference>
<proteinExistence type="predicted"/>